<comment type="caution">
    <text evidence="1">The sequence shown here is derived from an EMBL/GenBank/DDBJ whole genome shotgun (WGS) entry which is preliminary data.</text>
</comment>
<sequence>MGKDNFKSHFSIIELQSSVFLTKKSRSLLIISIASFEVIDSGCVIVSINSSSMSLVLKSIEINDVRLNFFEQDFLIEVFMVFIFFQFISREN</sequence>
<gene>
    <name evidence="1" type="ORF">BpHYR1_002623</name>
</gene>
<keyword evidence="2" id="KW-1185">Reference proteome</keyword>
<accession>A0A3M7SED8</accession>
<dbReference type="Proteomes" id="UP000276133">
    <property type="component" value="Unassembled WGS sequence"/>
</dbReference>
<protein>
    <submittedName>
        <fullName evidence="1">Uncharacterized protein</fullName>
    </submittedName>
</protein>
<organism evidence="1 2">
    <name type="scientific">Brachionus plicatilis</name>
    <name type="common">Marine rotifer</name>
    <name type="synonym">Brachionus muelleri</name>
    <dbReference type="NCBI Taxonomy" id="10195"/>
    <lineage>
        <taxon>Eukaryota</taxon>
        <taxon>Metazoa</taxon>
        <taxon>Spiralia</taxon>
        <taxon>Gnathifera</taxon>
        <taxon>Rotifera</taxon>
        <taxon>Eurotatoria</taxon>
        <taxon>Monogononta</taxon>
        <taxon>Pseudotrocha</taxon>
        <taxon>Ploima</taxon>
        <taxon>Brachionidae</taxon>
        <taxon>Brachionus</taxon>
    </lineage>
</organism>
<reference evidence="1 2" key="1">
    <citation type="journal article" date="2018" name="Sci. Rep.">
        <title>Genomic signatures of local adaptation to the degree of environmental predictability in rotifers.</title>
        <authorList>
            <person name="Franch-Gras L."/>
            <person name="Hahn C."/>
            <person name="Garcia-Roger E.M."/>
            <person name="Carmona M.J."/>
            <person name="Serra M."/>
            <person name="Gomez A."/>
        </authorList>
    </citation>
    <scope>NUCLEOTIDE SEQUENCE [LARGE SCALE GENOMIC DNA]</scope>
    <source>
        <strain evidence="1">HYR1</strain>
    </source>
</reference>
<evidence type="ECO:0000313" key="1">
    <source>
        <dbReference type="EMBL" id="RNA34184.1"/>
    </source>
</evidence>
<dbReference type="AlphaFoldDB" id="A0A3M7SED8"/>
<proteinExistence type="predicted"/>
<dbReference type="EMBL" id="REGN01001517">
    <property type="protein sequence ID" value="RNA34184.1"/>
    <property type="molecule type" value="Genomic_DNA"/>
</dbReference>
<evidence type="ECO:0000313" key="2">
    <source>
        <dbReference type="Proteomes" id="UP000276133"/>
    </source>
</evidence>
<name>A0A3M7SED8_BRAPC</name>